<sequence length="302" mass="33165">MRASRSPSTSPPSTVSRRRARRAEGCARAGDDDAFRDDAVALTRRAALAAARAVVLHTACARPSIASPRETLSRAWTRATGAPEDVTFPSSFAGDWLATATCVDVSAPLGTSYVRDIETFERERREIGRRTTYPVRFARNARGDVVFDRAFNVDALATSRGGGRDVVREIEWDIDDPNVLKLTTSDGTRVFYKITARSSARDDDARTMTTSELAEIVLDRNRSGSPSVKSTRVVTKYKWRDVDDAREGPAIVASQTVYEYLSPVGDAGTASRDDADAAFIRARGRAVSQSVHRIAMIRYPDR</sequence>
<dbReference type="EMBL" id="KZ155839">
    <property type="protein sequence ID" value="OUS42301.1"/>
    <property type="molecule type" value="Genomic_DNA"/>
</dbReference>
<dbReference type="Proteomes" id="UP000195557">
    <property type="component" value="Unassembled WGS sequence"/>
</dbReference>
<evidence type="ECO:0000256" key="1">
    <source>
        <dbReference type="SAM" id="MobiDB-lite"/>
    </source>
</evidence>
<reference evidence="3" key="1">
    <citation type="submission" date="2017-04" db="EMBL/GenBank/DDBJ databases">
        <title>Population genomics of picophytoplankton unveils novel chromosome hypervariability.</title>
        <authorList>
            <consortium name="DOE Joint Genome Institute"/>
            <person name="Blanc-Mathieu R."/>
            <person name="Krasovec M."/>
            <person name="Hebrard M."/>
            <person name="Yau S."/>
            <person name="Desgranges E."/>
            <person name="Martin J."/>
            <person name="Schackwitz W."/>
            <person name="Kuo A."/>
            <person name="Salin G."/>
            <person name="Donnadieu C."/>
            <person name="Desdevises Y."/>
            <person name="Sanchez-Ferandin S."/>
            <person name="Moreau H."/>
            <person name="Rivals E."/>
            <person name="Grigoriev I.V."/>
            <person name="Grimsley N."/>
            <person name="Eyre-Walker A."/>
            <person name="Piganeau G."/>
        </authorList>
    </citation>
    <scope>NUCLEOTIDE SEQUENCE [LARGE SCALE GENOMIC DNA]</scope>
    <source>
        <strain evidence="3">RCC 1115</strain>
    </source>
</reference>
<proteinExistence type="predicted"/>
<dbReference type="Pfam" id="PF20670">
    <property type="entry name" value="DUF6816"/>
    <property type="match status" value="1"/>
</dbReference>
<accession>A0A1Y5HYG3</accession>
<dbReference type="AlphaFoldDB" id="A0A1Y5HYG3"/>
<protein>
    <recommendedName>
        <fullName evidence="2">DUF6816 domain-containing protein</fullName>
    </recommendedName>
</protein>
<evidence type="ECO:0000313" key="3">
    <source>
        <dbReference type="EMBL" id="OUS42301.1"/>
    </source>
</evidence>
<feature type="region of interest" description="Disordered" evidence="1">
    <location>
        <begin position="1"/>
        <end position="24"/>
    </location>
</feature>
<name>A0A1Y5HYG3_OSTTA</name>
<organism evidence="3">
    <name type="scientific">Ostreococcus tauri</name>
    <name type="common">Marine green alga</name>
    <dbReference type="NCBI Taxonomy" id="70448"/>
    <lineage>
        <taxon>Eukaryota</taxon>
        <taxon>Viridiplantae</taxon>
        <taxon>Chlorophyta</taxon>
        <taxon>Mamiellophyceae</taxon>
        <taxon>Mamiellales</taxon>
        <taxon>Bathycoccaceae</taxon>
        <taxon>Ostreococcus</taxon>
    </lineage>
</organism>
<gene>
    <name evidence="3" type="ORF">BE221DRAFT_188156</name>
</gene>
<feature type="domain" description="DUF6816" evidence="2">
    <location>
        <begin position="81"/>
        <end position="298"/>
    </location>
</feature>
<feature type="compositionally biased region" description="Low complexity" evidence="1">
    <location>
        <begin position="1"/>
        <end position="15"/>
    </location>
</feature>
<evidence type="ECO:0000259" key="2">
    <source>
        <dbReference type="Pfam" id="PF20670"/>
    </source>
</evidence>
<dbReference type="InterPro" id="IPR049213">
    <property type="entry name" value="DUF6816"/>
</dbReference>